<dbReference type="AlphaFoldDB" id="N6YDG6"/>
<evidence type="ECO:0000256" key="3">
    <source>
        <dbReference type="PROSITE-ProRule" id="PRU00023"/>
    </source>
</evidence>
<evidence type="ECO:0000313" key="5">
    <source>
        <dbReference type="Proteomes" id="UP000013232"/>
    </source>
</evidence>
<evidence type="ECO:0000256" key="1">
    <source>
        <dbReference type="ARBA" id="ARBA00022737"/>
    </source>
</evidence>
<dbReference type="Pfam" id="PF12796">
    <property type="entry name" value="Ank_2"/>
    <property type="match status" value="2"/>
</dbReference>
<dbReference type="SUPFAM" id="SSF48403">
    <property type="entry name" value="Ankyrin repeat"/>
    <property type="match status" value="1"/>
</dbReference>
<feature type="repeat" description="ANK" evidence="3">
    <location>
        <begin position="103"/>
        <end position="135"/>
    </location>
</feature>
<dbReference type="eggNOG" id="COG0666">
    <property type="taxonomic scope" value="Bacteria"/>
</dbReference>
<name>N6YDG6_THAL4</name>
<feature type="repeat" description="ANK" evidence="3">
    <location>
        <begin position="73"/>
        <end position="105"/>
    </location>
</feature>
<comment type="caution">
    <text evidence="4">The sequence shown here is derived from an EMBL/GenBank/DDBJ whole genome shotgun (WGS) entry which is preliminary data.</text>
</comment>
<reference evidence="4 5" key="1">
    <citation type="submission" date="2012-09" db="EMBL/GenBank/DDBJ databases">
        <title>Draft Genome Sequences of 6 Strains from Genus Thauera.</title>
        <authorList>
            <person name="Liu B."/>
            <person name="Shapleigh J.P."/>
            <person name="Frostegard A.H."/>
        </authorList>
    </citation>
    <scope>NUCLEOTIDE SEQUENCE [LARGE SCALE GENOMIC DNA]</scope>
    <source>
        <strain evidence="5">47Lol / DSM 12138</strain>
    </source>
</reference>
<dbReference type="PROSITE" id="PS50297">
    <property type="entry name" value="ANK_REP_REGION"/>
    <property type="match status" value="3"/>
</dbReference>
<dbReference type="PROSITE" id="PS50088">
    <property type="entry name" value="ANK_REPEAT"/>
    <property type="match status" value="4"/>
</dbReference>
<accession>N6YDG6</accession>
<protein>
    <submittedName>
        <fullName evidence="4">Ankyrin</fullName>
    </submittedName>
</protein>
<keyword evidence="5" id="KW-1185">Reference proteome</keyword>
<dbReference type="STRING" id="1123367.GCA_000621305_01440"/>
<dbReference type="Gene3D" id="1.25.40.20">
    <property type="entry name" value="Ankyrin repeat-containing domain"/>
    <property type="match status" value="2"/>
</dbReference>
<dbReference type="InterPro" id="IPR036770">
    <property type="entry name" value="Ankyrin_rpt-contain_sf"/>
</dbReference>
<dbReference type="EMBL" id="AMXE01000012">
    <property type="protein sequence ID" value="ENO89585.1"/>
    <property type="molecule type" value="Genomic_DNA"/>
</dbReference>
<dbReference type="Proteomes" id="UP000013232">
    <property type="component" value="Unassembled WGS sequence"/>
</dbReference>
<evidence type="ECO:0000313" key="4">
    <source>
        <dbReference type="EMBL" id="ENO89585.1"/>
    </source>
</evidence>
<dbReference type="RefSeq" id="WP_004334991.1">
    <property type="nucleotide sequence ID" value="NZ_AMXE01000012.1"/>
</dbReference>
<dbReference type="PANTHER" id="PTHR24198">
    <property type="entry name" value="ANKYRIN REPEAT AND PROTEIN KINASE DOMAIN-CONTAINING PROTEIN"/>
    <property type="match status" value="1"/>
</dbReference>
<evidence type="ECO:0000256" key="2">
    <source>
        <dbReference type="ARBA" id="ARBA00023043"/>
    </source>
</evidence>
<feature type="repeat" description="ANK" evidence="3">
    <location>
        <begin position="136"/>
        <end position="169"/>
    </location>
</feature>
<keyword evidence="2 3" id="KW-0040">ANK repeat</keyword>
<sequence>MNTALAGTFDDARNAATLGDAKGLSSLIDGGIGPDSADANGNTLLILAAREGQAAVIEVLLKRGAAVDYRNPAGDSALMLAVLGGHDEAARALLAGGAKVNHEGWAPLHYAAFEGRDALLDALLGAGADVNARAPNLATPLMLAARNGHAGMVRRLLAIPGTDLNALNDAGLSADAWARQNRNTDIAALIEAERKRRGLPAPALRITIE</sequence>
<proteinExistence type="predicted"/>
<keyword evidence="1" id="KW-0677">Repeat</keyword>
<gene>
    <name evidence="4" type="ORF">C666_05350</name>
</gene>
<dbReference type="SMART" id="SM00248">
    <property type="entry name" value="ANK"/>
    <property type="match status" value="4"/>
</dbReference>
<organism evidence="4 5">
    <name type="scientific">Thauera linaloolentis (strain DSM 12138 / JCM 21573 / CCUG 41526 / CIP 105981 / IAM 15112 / NBRC 102519 / 47Lol)</name>
    <dbReference type="NCBI Taxonomy" id="1123367"/>
    <lineage>
        <taxon>Bacteria</taxon>
        <taxon>Pseudomonadati</taxon>
        <taxon>Pseudomonadota</taxon>
        <taxon>Betaproteobacteria</taxon>
        <taxon>Rhodocyclales</taxon>
        <taxon>Zoogloeaceae</taxon>
        <taxon>Thauera</taxon>
    </lineage>
</organism>
<dbReference type="InterPro" id="IPR002110">
    <property type="entry name" value="Ankyrin_rpt"/>
</dbReference>
<dbReference type="PANTHER" id="PTHR24198:SF165">
    <property type="entry name" value="ANKYRIN REPEAT-CONTAINING PROTEIN-RELATED"/>
    <property type="match status" value="1"/>
</dbReference>
<feature type="repeat" description="ANK" evidence="3">
    <location>
        <begin position="40"/>
        <end position="72"/>
    </location>
</feature>